<accession>X1TV24</accession>
<feature type="transmembrane region" description="Helical" evidence="7">
    <location>
        <begin position="42"/>
        <end position="68"/>
    </location>
</feature>
<evidence type="ECO:0000259" key="8">
    <source>
        <dbReference type="Pfam" id="PF06808"/>
    </source>
</evidence>
<dbReference type="GO" id="GO:0005886">
    <property type="term" value="C:plasma membrane"/>
    <property type="evidence" value="ECO:0007669"/>
    <property type="project" value="UniProtKB-SubCell"/>
</dbReference>
<sequence length="215" mass="21964">MIATNVANAAFGACCGSTTAATAVFGKVAIPEMSRSKVDRRLAAGCVAAGGTLSGIIPPSVNLILFGVAARVSIARLLIAGIIPGALIAVAYGVMIYLRVLKNPKLAPSQPEAPLKEKLSSLKGVWGVFLLALLIMGGLFMGIFTPTEAGAIGASGAFVIVLARRKLSWGTLRESFLETAQATSVIFIILVGALIFSAYLAVSGTSTLIATSLLG</sequence>
<feature type="transmembrane region" description="Helical" evidence="7">
    <location>
        <begin position="179"/>
        <end position="202"/>
    </location>
</feature>
<dbReference type="PANTHER" id="PTHR33362:SF5">
    <property type="entry name" value="C4-DICARBOXYLATE TRAP TRANSPORTER LARGE PERMEASE PROTEIN DCTM"/>
    <property type="match status" value="1"/>
</dbReference>
<keyword evidence="5 7" id="KW-1133">Transmembrane helix</keyword>
<keyword evidence="6 7" id="KW-0472">Membrane</keyword>
<feature type="transmembrane region" description="Helical" evidence="7">
    <location>
        <begin position="74"/>
        <end position="98"/>
    </location>
</feature>
<evidence type="ECO:0000256" key="3">
    <source>
        <dbReference type="ARBA" id="ARBA00022519"/>
    </source>
</evidence>
<dbReference type="InterPro" id="IPR004681">
    <property type="entry name" value="TRAP_DctM"/>
</dbReference>
<feature type="non-terminal residue" evidence="9">
    <location>
        <position position="215"/>
    </location>
</feature>
<gene>
    <name evidence="9" type="ORF">S12H4_21522</name>
</gene>
<dbReference type="InterPro" id="IPR010656">
    <property type="entry name" value="DctM"/>
</dbReference>
<keyword evidence="3" id="KW-0997">Cell inner membrane</keyword>
<evidence type="ECO:0000256" key="6">
    <source>
        <dbReference type="ARBA" id="ARBA00023136"/>
    </source>
</evidence>
<keyword evidence="4 7" id="KW-0812">Transmembrane</keyword>
<evidence type="ECO:0000256" key="7">
    <source>
        <dbReference type="SAM" id="Phobius"/>
    </source>
</evidence>
<evidence type="ECO:0000256" key="1">
    <source>
        <dbReference type="ARBA" id="ARBA00004429"/>
    </source>
</evidence>
<organism evidence="9">
    <name type="scientific">marine sediment metagenome</name>
    <dbReference type="NCBI Taxonomy" id="412755"/>
    <lineage>
        <taxon>unclassified sequences</taxon>
        <taxon>metagenomes</taxon>
        <taxon>ecological metagenomes</taxon>
    </lineage>
</organism>
<feature type="domain" description="TRAP C4-dicarboxylate transport system permease DctM subunit" evidence="8">
    <location>
        <begin position="5"/>
        <end position="214"/>
    </location>
</feature>
<name>X1TV24_9ZZZZ</name>
<proteinExistence type="predicted"/>
<dbReference type="EMBL" id="BARW01011077">
    <property type="protein sequence ID" value="GAI83889.1"/>
    <property type="molecule type" value="Genomic_DNA"/>
</dbReference>
<dbReference type="Pfam" id="PF06808">
    <property type="entry name" value="DctM"/>
    <property type="match status" value="1"/>
</dbReference>
<dbReference type="AlphaFoldDB" id="X1TV24"/>
<dbReference type="GO" id="GO:0022857">
    <property type="term" value="F:transmembrane transporter activity"/>
    <property type="evidence" value="ECO:0007669"/>
    <property type="project" value="TreeGrafter"/>
</dbReference>
<evidence type="ECO:0000256" key="4">
    <source>
        <dbReference type="ARBA" id="ARBA00022692"/>
    </source>
</evidence>
<feature type="transmembrane region" description="Helical" evidence="7">
    <location>
        <begin position="124"/>
        <end position="143"/>
    </location>
</feature>
<comment type="caution">
    <text evidence="9">The sequence shown here is derived from an EMBL/GenBank/DDBJ whole genome shotgun (WGS) entry which is preliminary data.</text>
</comment>
<evidence type="ECO:0000256" key="2">
    <source>
        <dbReference type="ARBA" id="ARBA00022475"/>
    </source>
</evidence>
<dbReference type="PANTHER" id="PTHR33362">
    <property type="entry name" value="SIALIC ACID TRAP TRANSPORTER PERMEASE PROTEIN SIAT-RELATED"/>
    <property type="match status" value="1"/>
</dbReference>
<protein>
    <recommendedName>
        <fullName evidence="8">TRAP C4-dicarboxylate transport system permease DctM subunit domain-containing protein</fullName>
    </recommendedName>
</protein>
<keyword evidence="2" id="KW-1003">Cell membrane</keyword>
<evidence type="ECO:0000313" key="9">
    <source>
        <dbReference type="EMBL" id="GAI83889.1"/>
    </source>
</evidence>
<evidence type="ECO:0000256" key="5">
    <source>
        <dbReference type="ARBA" id="ARBA00022989"/>
    </source>
</evidence>
<feature type="transmembrane region" description="Helical" evidence="7">
    <location>
        <begin position="149"/>
        <end position="167"/>
    </location>
</feature>
<comment type="subcellular location">
    <subcellularLocation>
        <location evidence="1">Cell inner membrane</location>
        <topology evidence="1">Multi-pass membrane protein</topology>
    </subcellularLocation>
</comment>
<reference evidence="9" key="1">
    <citation type="journal article" date="2014" name="Front. Microbiol.">
        <title>High frequency of phylogenetically diverse reductive dehalogenase-homologous genes in deep subseafloor sedimentary metagenomes.</title>
        <authorList>
            <person name="Kawai M."/>
            <person name="Futagami T."/>
            <person name="Toyoda A."/>
            <person name="Takaki Y."/>
            <person name="Nishi S."/>
            <person name="Hori S."/>
            <person name="Arai W."/>
            <person name="Tsubouchi T."/>
            <person name="Morono Y."/>
            <person name="Uchiyama I."/>
            <person name="Ito T."/>
            <person name="Fujiyama A."/>
            <person name="Inagaki F."/>
            <person name="Takami H."/>
        </authorList>
    </citation>
    <scope>NUCLEOTIDE SEQUENCE</scope>
    <source>
        <strain evidence="9">Expedition CK06-06</strain>
    </source>
</reference>